<name>A0ABQ4U591_9HYPH</name>
<accession>A0ABQ4U591</accession>
<protein>
    <submittedName>
        <fullName evidence="2">Uncharacterized protein</fullName>
    </submittedName>
</protein>
<evidence type="ECO:0000313" key="3">
    <source>
        <dbReference type="Proteomes" id="UP001055057"/>
    </source>
</evidence>
<comment type="caution">
    <text evidence="2">The sequence shown here is derived from an EMBL/GenBank/DDBJ whole genome shotgun (WGS) entry which is preliminary data.</text>
</comment>
<gene>
    <name evidence="2" type="ORF">MPOCJGCO_4559</name>
</gene>
<dbReference type="EMBL" id="BPRB01000319">
    <property type="protein sequence ID" value="GJE62426.1"/>
    <property type="molecule type" value="Genomic_DNA"/>
</dbReference>
<dbReference type="Proteomes" id="UP001055057">
    <property type="component" value="Unassembled WGS sequence"/>
</dbReference>
<keyword evidence="3" id="KW-1185">Reference proteome</keyword>
<reference evidence="2" key="2">
    <citation type="submission" date="2021-08" db="EMBL/GenBank/DDBJ databases">
        <authorList>
            <person name="Tani A."/>
            <person name="Ola A."/>
            <person name="Ogura Y."/>
            <person name="Katsura K."/>
            <person name="Hayashi T."/>
        </authorList>
    </citation>
    <scope>NUCLEOTIDE SEQUENCE</scope>
    <source>
        <strain evidence="2">DSM 23632</strain>
    </source>
</reference>
<sequence length="118" mass="12219">MVFLTGESPMTSFTRAALILGVALTVSAPVTAETPEEMAFGFGQFTGSATFCKVPKEKVQELASALLVSSGIKTDGPSPAMTRFTEGVTDGIKAMSAPDAASCTDVVTAFDAAYEKIQ</sequence>
<evidence type="ECO:0000256" key="1">
    <source>
        <dbReference type="SAM" id="SignalP"/>
    </source>
</evidence>
<proteinExistence type="predicted"/>
<keyword evidence="1" id="KW-0732">Signal</keyword>
<feature type="chain" id="PRO_5045945181" evidence="1">
    <location>
        <begin position="33"/>
        <end position="118"/>
    </location>
</feature>
<evidence type="ECO:0000313" key="2">
    <source>
        <dbReference type="EMBL" id="GJE62426.1"/>
    </source>
</evidence>
<reference evidence="2" key="1">
    <citation type="journal article" date="2021" name="Front. Microbiol.">
        <title>Comprehensive Comparative Genomics and Phenotyping of Methylobacterium Species.</title>
        <authorList>
            <person name="Alessa O."/>
            <person name="Ogura Y."/>
            <person name="Fujitani Y."/>
            <person name="Takami H."/>
            <person name="Hayashi T."/>
            <person name="Sahin N."/>
            <person name="Tani A."/>
        </authorList>
    </citation>
    <scope>NUCLEOTIDE SEQUENCE</scope>
    <source>
        <strain evidence="2">DSM 23632</strain>
    </source>
</reference>
<feature type="signal peptide" evidence="1">
    <location>
        <begin position="1"/>
        <end position="32"/>
    </location>
</feature>
<organism evidence="2 3">
    <name type="scientific">Methylobacterium trifolii</name>
    <dbReference type="NCBI Taxonomy" id="1003092"/>
    <lineage>
        <taxon>Bacteria</taxon>
        <taxon>Pseudomonadati</taxon>
        <taxon>Pseudomonadota</taxon>
        <taxon>Alphaproteobacteria</taxon>
        <taxon>Hyphomicrobiales</taxon>
        <taxon>Methylobacteriaceae</taxon>
        <taxon>Methylobacterium</taxon>
    </lineage>
</organism>